<proteinExistence type="predicted"/>
<organism evidence="1 2">
    <name type="scientific">Grimontia celer</name>
    <dbReference type="NCBI Taxonomy" id="1796497"/>
    <lineage>
        <taxon>Bacteria</taxon>
        <taxon>Pseudomonadati</taxon>
        <taxon>Pseudomonadota</taxon>
        <taxon>Gammaproteobacteria</taxon>
        <taxon>Vibrionales</taxon>
        <taxon>Vibrionaceae</taxon>
        <taxon>Grimontia</taxon>
    </lineage>
</organism>
<dbReference type="Proteomes" id="UP000071641">
    <property type="component" value="Unassembled WGS sequence"/>
</dbReference>
<accession>A0A128F4Y4</accession>
<evidence type="ECO:0000313" key="2">
    <source>
        <dbReference type="Proteomes" id="UP000071641"/>
    </source>
</evidence>
<keyword evidence="2" id="KW-1185">Reference proteome</keyword>
<dbReference type="RefSeq" id="WP_062663707.1">
    <property type="nucleotide sequence ID" value="NZ_FIZX01000002.1"/>
</dbReference>
<gene>
    <name evidence="1" type="ORF">GCE9029_02664</name>
</gene>
<dbReference type="STRING" id="1796497.GCE9029_02664"/>
<reference evidence="2" key="1">
    <citation type="submission" date="2016-02" db="EMBL/GenBank/DDBJ databases">
        <authorList>
            <person name="Rodrigo-Torres Lidia"/>
            <person name="Arahal R.David."/>
        </authorList>
    </citation>
    <scope>NUCLEOTIDE SEQUENCE [LARGE SCALE GENOMIC DNA]</scope>
    <source>
        <strain evidence="2">CECT 9029</strain>
    </source>
</reference>
<dbReference type="AlphaFoldDB" id="A0A128F4Y4"/>
<dbReference type="OrthoDB" id="5916704at2"/>
<sequence>MKVTIAFLVLSTSVFIGVLALPWQQQLMSGHYQHFLVQVHPDRSTTIAKGQTAVDGRSIIHVSSIEDGSTEQTSLVKLTGHLASTLDSSFLFQCDVELVYVDNLNKTTNFLHATPYLFFEEGSCLAKLDVIYEDPEFLLIKDEVSAHTQLITRL</sequence>
<dbReference type="EMBL" id="FIZX01000002">
    <property type="protein sequence ID" value="CZF81520.1"/>
    <property type="molecule type" value="Genomic_DNA"/>
</dbReference>
<name>A0A128F4Y4_9GAMM</name>
<evidence type="ECO:0000313" key="1">
    <source>
        <dbReference type="EMBL" id="CZF81520.1"/>
    </source>
</evidence>
<protein>
    <submittedName>
        <fullName evidence="1">Uncharacterized protein</fullName>
    </submittedName>
</protein>